<feature type="domain" description="Nudix hydrolase" evidence="1">
    <location>
        <begin position="51"/>
        <end position="183"/>
    </location>
</feature>
<dbReference type="SUPFAM" id="SSF55811">
    <property type="entry name" value="Nudix"/>
    <property type="match status" value="1"/>
</dbReference>
<reference evidence="2" key="1">
    <citation type="submission" date="2018-05" db="EMBL/GenBank/DDBJ databases">
        <authorList>
            <person name="Lanie J.A."/>
            <person name="Ng W.-L."/>
            <person name="Kazmierczak K.M."/>
            <person name="Andrzejewski T.M."/>
            <person name="Davidsen T.M."/>
            <person name="Wayne K.J."/>
            <person name="Tettelin H."/>
            <person name="Glass J.I."/>
            <person name="Rusch D."/>
            <person name="Podicherti R."/>
            <person name="Tsui H.-C.T."/>
            <person name="Winkler M.E."/>
        </authorList>
    </citation>
    <scope>NUCLEOTIDE SEQUENCE</scope>
</reference>
<dbReference type="InterPro" id="IPR015797">
    <property type="entry name" value="NUDIX_hydrolase-like_dom_sf"/>
</dbReference>
<dbReference type="InterPro" id="IPR000086">
    <property type="entry name" value="NUDIX_hydrolase_dom"/>
</dbReference>
<evidence type="ECO:0000259" key="1">
    <source>
        <dbReference type="PROSITE" id="PS51462"/>
    </source>
</evidence>
<dbReference type="PANTHER" id="PTHR43736:SF1">
    <property type="entry name" value="DIHYDRONEOPTERIN TRIPHOSPHATE DIPHOSPHATASE"/>
    <property type="match status" value="1"/>
</dbReference>
<gene>
    <name evidence="2" type="ORF">METZ01_LOCUS124821</name>
</gene>
<dbReference type="PANTHER" id="PTHR43736">
    <property type="entry name" value="ADP-RIBOSE PYROPHOSPHATASE"/>
    <property type="match status" value="1"/>
</dbReference>
<dbReference type="PROSITE" id="PS51462">
    <property type="entry name" value="NUDIX"/>
    <property type="match status" value="1"/>
</dbReference>
<evidence type="ECO:0000313" key="2">
    <source>
        <dbReference type="EMBL" id="SVA71967.1"/>
    </source>
</evidence>
<dbReference type="Pfam" id="PF00293">
    <property type="entry name" value="NUDIX"/>
    <property type="match status" value="1"/>
</dbReference>
<accession>A0A381Y6E8</accession>
<dbReference type="Gene3D" id="3.90.79.10">
    <property type="entry name" value="Nucleoside Triphosphate Pyrophosphohydrolase"/>
    <property type="match status" value="1"/>
</dbReference>
<organism evidence="2">
    <name type="scientific">marine metagenome</name>
    <dbReference type="NCBI Taxonomy" id="408172"/>
    <lineage>
        <taxon>unclassified sequences</taxon>
        <taxon>metagenomes</taxon>
        <taxon>ecological metagenomes</taxon>
    </lineage>
</organism>
<name>A0A381Y6E8_9ZZZZ</name>
<protein>
    <recommendedName>
        <fullName evidence="1">Nudix hydrolase domain-containing protein</fullName>
    </recommendedName>
</protein>
<dbReference type="AlphaFoldDB" id="A0A381Y6E8"/>
<feature type="non-terminal residue" evidence="2">
    <location>
        <position position="1"/>
    </location>
</feature>
<dbReference type="EMBL" id="UINC01017380">
    <property type="protein sequence ID" value="SVA71967.1"/>
    <property type="molecule type" value="Genomic_DNA"/>
</dbReference>
<dbReference type="CDD" id="cd03674">
    <property type="entry name" value="NUDIX_Hydrolase"/>
    <property type="match status" value="1"/>
</dbReference>
<sequence>VNAVYSQADLVKRQGVGAKALVMAAPAGPEQKRILALLADYPDALERSCRPGHLTGSALVIDPADHRILVLYHSKLQRWLQPGGHADGDPDLARVALREATEETGIDDLQLVEPAIDLDIHLVDPPGESPHEHYDVRFLVVAPVGSEPVGNHESKELRWISASDLASVNADSSLCRLVARALALASRLHIDGMMYAPE</sequence>
<proteinExistence type="predicted"/>